<evidence type="ECO:0000313" key="1">
    <source>
        <dbReference type="EMBL" id="KAK7266625.1"/>
    </source>
</evidence>
<gene>
    <name evidence="1" type="ORF">RIF29_19274</name>
</gene>
<protein>
    <submittedName>
        <fullName evidence="1">Uncharacterized protein</fullName>
    </submittedName>
</protein>
<sequence length="73" mass="8530">MAFLMTYKGHHQLGRWQARIGRVAGNKDLGTFTITPIAVLRRNSSMEVEFKEQRKRRTAVDEREGNLSVKVRW</sequence>
<organism evidence="1 2">
    <name type="scientific">Crotalaria pallida</name>
    <name type="common">Smooth rattlebox</name>
    <name type="synonym">Crotalaria striata</name>
    <dbReference type="NCBI Taxonomy" id="3830"/>
    <lineage>
        <taxon>Eukaryota</taxon>
        <taxon>Viridiplantae</taxon>
        <taxon>Streptophyta</taxon>
        <taxon>Embryophyta</taxon>
        <taxon>Tracheophyta</taxon>
        <taxon>Spermatophyta</taxon>
        <taxon>Magnoliopsida</taxon>
        <taxon>eudicotyledons</taxon>
        <taxon>Gunneridae</taxon>
        <taxon>Pentapetalae</taxon>
        <taxon>rosids</taxon>
        <taxon>fabids</taxon>
        <taxon>Fabales</taxon>
        <taxon>Fabaceae</taxon>
        <taxon>Papilionoideae</taxon>
        <taxon>50 kb inversion clade</taxon>
        <taxon>genistoids sensu lato</taxon>
        <taxon>core genistoids</taxon>
        <taxon>Crotalarieae</taxon>
        <taxon>Crotalaria</taxon>
    </lineage>
</organism>
<keyword evidence="2" id="KW-1185">Reference proteome</keyword>
<dbReference type="AlphaFoldDB" id="A0AAN9F3J9"/>
<reference evidence="1 2" key="1">
    <citation type="submission" date="2024-01" db="EMBL/GenBank/DDBJ databases">
        <title>The genomes of 5 underutilized Papilionoideae crops provide insights into root nodulation and disease resistanc.</title>
        <authorList>
            <person name="Yuan L."/>
        </authorList>
    </citation>
    <scope>NUCLEOTIDE SEQUENCE [LARGE SCALE GENOMIC DNA]</scope>
    <source>
        <strain evidence="1">ZHUSHIDOU_FW_LH</strain>
        <tissue evidence="1">Leaf</tissue>
    </source>
</reference>
<proteinExistence type="predicted"/>
<accession>A0AAN9F3J9</accession>
<comment type="caution">
    <text evidence="1">The sequence shown here is derived from an EMBL/GenBank/DDBJ whole genome shotgun (WGS) entry which is preliminary data.</text>
</comment>
<evidence type="ECO:0000313" key="2">
    <source>
        <dbReference type="Proteomes" id="UP001372338"/>
    </source>
</evidence>
<dbReference type="Proteomes" id="UP001372338">
    <property type="component" value="Unassembled WGS sequence"/>
</dbReference>
<dbReference type="EMBL" id="JAYWIO010000004">
    <property type="protein sequence ID" value="KAK7266625.1"/>
    <property type="molecule type" value="Genomic_DNA"/>
</dbReference>
<name>A0AAN9F3J9_CROPI</name>